<keyword evidence="2" id="KW-1185">Reference proteome</keyword>
<reference evidence="1" key="1">
    <citation type="submission" date="2016-10" db="EMBL/GenBank/DDBJ databases">
        <authorList>
            <person name="Benchimol M."/>
            <person name="Almeida L.G."/>
            <person name="Vasconcelos A.T."/>
            <person name="Perreira-Neves A."/>
            <person name="Rosa I.A."/>
            <person name="Tasca T."/>
            <person name="Bogo M.R."/>
            <person name="de Souza W."/>
        </authorList>
    </citation>
    <scope>NUCLEOTIDE SEQUENCE [LARGE SCALE GENOMIC DNA]</scope>
    <source>
        <strain evidence="1">K</strain>
    </source>
</reference>
<comment type="caution">
    <text evidence="1">The sequence shown here is derived from an EMBL/GenBank/DDBJ whole genome shotgun (WGS) entry which is preliminary data.</text>
</comment>
<dbReference type="Proteomes" id="UP000179807">
    <property type="component" value="Unassembled WGS sequence"/>
</dbReference>
<dbReference type="GeneID" id="94829771"/>
<protein>
    <submittedName>
        <fullName evidence="1">Uncharacterized protein</fullName>
    </submittedName>
</protein>
<gene>
    <name evidence="1" type="ORF">TRFO_09804</name>
</gene>
<dbReference type="SUPFAM" id="SSF48371">
    <property type="entry name" value="ARM repeat"/>
    <property type="match status" value="1"/>
</dbReference>
<accession>A0A1J4JED7</accession>
<proteinExistence type="predicted"/>
<dbReference type="VEuPathDB" id="TrichDB:TRFO_09804"/>
<evidence type="ECO:0000313" key="1">
    <source>
        <dbReference type="EMBL" id="OHS96655.1"/>
    </source>
</evidence>
<dbReference type="InterPro" id="IPR016024">
    <property type="entry name" value="ARM-type_fold"/>
</dbReference>
<evidence type="ECO:0000313" key="2">
    <source>
        <dbReference type="Proteomes" id="UP000179807"/>
    </source>
</evidence>
<name>A0A1J4JED7_9EUKA</name>
<organism evidence="1 2">
    <name type="scientific">Tritrichomonas foetus</name>
    <dbReference type="NCBI Taxonomy" id="1144522"/>
    <lineage>
        <taxon>Eukaryota</taxon>
        <taxon>Metamonada</taxon>
        <taxon>Parabasalia</taxon>
        <taxon>Tritrichomonadida</taxon>
        <taxon>Tritrichomonadidae</taxon>
        <taxon>Tritrichomonas</taxon>
    </lineage>
</organism>
<dbReference type="EMBL" id="MLAK01001160">
    <property type="protein sequence ID" value="OHS96655.1"/>
    <property type="molecule type" value="Genomic_DNA"/>
</dbReference>
<dbReference type="AlphaFoldDB" id="A0A1J4JED7"/>
<sequence>MDYKSVKSVIPGSSINNLTESDYLTTDINDSFVSLMKNQNYDNSIESLSLYLNSIVNYIEVHKQKLDPILPPSFEYFFADLLNKNEKAFGSDLYQILSFFSTNKEICERFIKINILDKLVQNLSHHVYDQFNSKFLVVSIFNISDFLLTKISLDEFTSKYSLKVFVDNNDIDSIDLLNFLVLFSKHCSDFDFAKNIIITIKNKTLILFETSSQIAWIMFYLTRNKPTNSCLFFENPIFVNTNDNIFFVLSNFLIPNGNDQFFNPFFQFCYFFLTDQKVNESFMEKFFQSGNPYRTTILEVLNIQMITEIAANSHHQNVKKMILKILNYFLKLNDIPFPNDRNFVQTLFNIHKNGNNEVFKQLLILFSRIVYKLSLELVEVIFHSHFFLDAMDGYEMANFIPFLHFFFAMMIRLQTNSLLYEEFLTFCSEIDILTSIRNYIDSNEISDEDINMSLMLLEQAIKINDSNNAKESKFKTYLSKCGDISD</sequence>
<dbReference type="RefSeq" id="XP_068349792.1">
    <property type="nucleotide sequence ID" value="XM_068495067.1"/>
</dbReference>